<dbReference type="EMBL" id="AHKC01012771">
    <property type="protein sequence ID" value="EKF29689.1"/>
    <property type="molecule type" value="Genomic_DNA"/>
</dbReference>
<name>K2MVH8_TRYCR</name>
<reference evidence="1 2" key="1">
    <citation type="journal article" date="2012" name="BMC Genomics">
        <title>Comparative genomic analysis of human infective Trypanosoma cruzi lineages with the bat-restricted subspecies T. cruzi marinkellei.</title>
        <authorList>
            <person name="Franzen O."/>
            <person name="Talavera-Lopez C."/>
            <person name="Ochaya S."/>
            <person name="Butler C.E."/>
            <person name="Messenger L.A."/>
            <person name="Lewis M.D."/>
            <person name="Llewellyn M.S."/>
            <person name="Marinkelle C.J."/>
            <person name="Tyler K.M."/>
            <person name="Miles M.A."/>
            <person name="Andersson B."/>
        </authorList>
    </citation>
    <scope>NUCLEOTIDE SEQUENCE [LARGE SCALE GENOMIC DNA]</scope>
    <source>
        <strain evidence="1 2">B7</strain>
    </source>
</reference>
<dbReference type="Proteomes" id="UP000007350">
    <property type="component" value="Unassembled WGS sequence"/>
</dbReference>
<proteinExistence type="predicted"/>
<protein>
    <submittedName>
        <fullName evidence="1">Uncharacterized protein</fullName>
    </submittedName>
</protein>
<accession>K2MVH8</accession>
<keyword evidence="2" id="KW-1185">Reference proteome</keyword>
<sequence>MEWSKLGARMLELVCPCCVTRVQLTFIDERRQLDAVMIVATMKGLRLISGNIAKHWEDLTVAVLVGNIWAPQAPNFETQMLLPIVWARPGSWGPCKDSSSLKGCVSAMTMPTPSWMCRIGVLSSTRRWKRRVISYRHADLTLRWPVTFLLKAETPCQLEEPISRRGTPDEPPLAHARGWRKYTVTSLSLTGPLLGKNTKCPSQMQQKLTGERRQVSTQMSQGGSGNYVFLFCCRRLPTVPSEDDSDSEGRVLHLLALDVNTWAPRVWNGASPKSSLISGGRIVTAASTRRTLRLSLPLTVCYRAGAHWRQVGIPPMRFMTWVRSLLRSFRLQMMMTTKPSVPIPELRAPLRT</sequence>
<gene>
    <name evidence="1" type="ORF">MOQ_006513</name>
</gene>
<evidence type="ECO:0000313" key="1">
    <source>
        <dbReference type="EMBL" id="EKF29689.1"/>
    </source>
</evidence>
<dbReference type="AlphaFoldDB" id="K2MVH8"/>
<comment type="caution">
    <text evidence="1">The sequence shown here is derived from an EMBL/GenBank/DDBJ whole genome shotgun (WGS) entry which is preliminary data.</text>
</comment>
<evidence type="ECO:0000313" key="2">
    <source>
        <dbReference type="Proteomes" id="UP000007350"/>
    </source>
</evidence>
<organism evidence="1 2">
    <name type="scientific">Trypanosoma cruzi marinkellei</name>
    <dbReference type="NCBI Taxonomy" id="85056"/>
    <lineage>
        <taxon>Eukaryota</taxon>
        <taxon>Discoba</taxon>
        <taxon>Euglenozoa</taxon>
        <taxon>Kinetoplastea</taxon>
        <taxon>Metakinetoplastina</taxon>
        <taxon>Trypanosomatida</taxon>
        <taxon>Trypanosomatidae</taxon>
        <taxon>Trypanosoma</taxon>
        <taxon>Schizotrypanum</taxon>
    </lineage>
</organism>